<dbReference type="RefSeq" id="WP_349656783.1">
    <property type="nucleotide sequence ID" value="NZ_CP144460.1"/>
</dbReference>
<sequence length="250" mass="28048">MSITDKTRKVLWGRSGSLCAFCKTRLVINASDVDSESVVGDECHIISGAKSGPRHDPTIAAEAIDNQSNLLLLCRVHHKLVDDQYETFTAETLRQLKDNHEKWVRERLDQRDQPEPVRIVRIKQEIPTHLALVTSSKTLIDLSSDCHGRYDDYPEDLSEEALDCVGGFLQNLTDWVDLGLHEPYELINAQKSLAESMSYLNDAGLRVYAARERQQIRGGVGGNSAFHALHIRIVRHDDPSQIPLSSKPEG</sequence>
<dbReference type="CDD" id="cd00085">
    <property type="entry name" value="HNHc"/>
    <property type="match status" value="1"/>
</dbReference>
<dbReference type="GO" id="GO:0004519">
    <property type="term" value="F:endonuclease activity"/>
    <property type="evidence" value="ECO:0007669"/>
    <property type="project" value="UniProtKB-KW"/>
</dbReference>
<dbReference type="AlphaFoldDB" id="A0AAU7P9L9"/>
<gene>
    <name evidence="2" type="ORF">VZ068_02310</name>
</gene>
<feature type="domain" description="HNH nuclease" evidence="1">
    <location>
        <begin position="19"/>
        <end position="85"/>
    </location>
</feature>
<reference evidence="2" key="1">
    <citation type="submission" date="2024-02" db="EMBL/GenBank/DDBJ databases">
        <title>Complete genome sequence of Xanthomonas sp. 10-10.</title>
        <authorList>
            <person name="Biessy A."/>
            <person name="Ciotola M."/>
            <person name="Cadieux M."/>
            <person name="Soufiane B."/>
            <person name="Laforest M."/>
            <person name="Filion M."/>
        </authorList>
    </citation>
    <scope>NUCLEOTIDE SEQUENCE</scope>
    <source>
        <strain evidence="2">10-10</strain>
    </source>
</reference>
<proteinExistence type="predicted"/>
<keyword evidence="2" id="KW-0378">Hydrolase</keyword>
<evidence type="ECO:0000313" key="2">
    <source>
        <dbReference type="EMBL" id="XBS38400.1"/>
    </source>
</evidence>
<name>A0AAU7P9L9_9XANT</name>
<accession>A0AAU7P9L9</accession>
<keyword evidence="2" id="KW-0255">Endonuclease</keyword>
<protein>
    <submittedName>
        <fullName evidence="2">HNH endonuclease signature motif containing protein</fullName>
    </submittedName>
</protein>
<dbReference type="Pfam" id="PF13391">
    <property type="entry name" value="HNH_2"/>
    <property type="match status" value="1"/>
</dbReference>
<organism evidence="2">
    <name type="scientific">Xanthomonas sp. 10-10</name>
    <dbReference type="NCBI Taxonomy" id="3115848"/>
    <lineage>
        <taxon>Bacteria</taxon>
        <taxon>Pseudomonadati</taxon>
        <taxon>Pseudomonadota</taxon>
        <taxon>Gammaproteobacteria</taxon>
        <taxon>Lysobacterales</taxon>
        <taxon>Lysobacteraceae</taxon>
        <taxon>Xanthomonas</taxon>
    </lineage>
</organism>
<evidence type="ECO:0000259" key="1">
    <source>
        <dbReference type="Pfam" id="PF13391"/>
    </source>
</evidence>
<dbReference type="InterPro" id="IPR003615">
    <property type="entry name" value="HNH_nuc"/>
</dbReference>
<dbReference type="EMBL" id="CP144460">
    <property type="protein sequence ID" value="XBS38400.1"/>
    <property type="molecule type" value="Genomic_DNA"/>
</dbReference>
<keyword evidence="2" id="KW-0540">Nuclease</keyword>